<dbReference type="Proteomes" id="UP000184267">
    <property type="component" value="Unassembled WGS sequence"/>
</dbReference>
<reference evidence="2 3" key="1">
    <citation type="submission" date="2016-10" db="EMBL/GenBank/DDBJ databases">
        <title>Genome sequence of the basidiomycete white-rot fungus Trametes pubescens.</title>
        <authorList>
            <person name="Makela M.R."/>
            <person name="Granchi Z."/>
            <person name="Peng M."/>
            <person name="De Vries R.P."/>
            <person name="Grigoriev I."/>
            <person name="Riley R."/>
            <person name="Hilden K."/>
        </authorList>
    </citation>
    <scope>NUCLEOTIDE SEQUENCE [LARGE SCALE GENOMIC DNA]</scope>
    <source>
        <strain evidence="2 3">FBCC735</strain>
    </source>
</reference>
<organism evidence="2 3">
    <name type="scientific">Trametes pubescens</name>
    <name type="common">White-rot fungus</name>
    <dbReference type="NCBI Taxonomy" id="154538"/>
    <lineage>
        <taxon>Eukaryota</taxon>
        <taxon>Fungi</taxon>
        <taxon>Dikarya</taxon>
        <taxon>Basidiomycota</taxon>
        <taxon>Agaricomycotina</taxon>
        <taxon>Agaricomycetes</taxon>
        <taxon>Polyporales</taxon>
        <taxon>Polyporaceae</taxon>
        <taxon>Trametes</taxon>
    </lineage>
</organism>
<name>A0A1M2W5T1_TRAPU</name>
<proteinExistence type="predicted"/>
<dbReference type="OrthoDB" id="3678961at2759"/>
<evidence type="ECO:0000256" key="1">
    <source>
        <dbReference type="SAM" id="MobiDB-lite"/>
    </source>
</evidence>
<feature type="region of interest" description="Disordered" evidence="1">
    <location>
        <begin position="202"/>
        <end position="229"/>
    </location>
</feature>
<keyword evidence="3" id="KW-1185">Reference proteome</keyword>
<dbReference type="EMBL" id="MNAD01000189">
    <property type="protein sequence ID" value="OJT15221.1"/>
    <property type="molecule type" value="Genomic_DNA"/>
</dbReference>
<evidence type="ECO:0000313" key="2">
    <source>
        <dbReference type="EMBL" id="OJT15221.1"/>
    </source>
</evidence>
<evidence type="ECO:0000313" key="3">
    <source>
        <dbReference type="Proteomes" id="UP000184267"/>
    </source>
</evidence>
<dbReference type="SUPFAM" id="SSF56973">
    <property type="entry name" value="Aerolisin/ETX pore-forming domain"/>
    <property type="match status" value="1"/>
</dbReference>
<protein>
    <submittedName>
        <fullName evidence="2">Uncharacterized protein</fullName>
    </submittedName>
</protein>
<dbReference type="AlphaFoldDB" id="A0A1M2W5T1"/>
<dbReference type="OMA" id="VDIHANS"/>
<accession>A0A1M2W5T1</accession>
<comment type="caution">
    <text evidence="2">The sequence shown here is derived from an EMBL/GenBank/DDBJ whole genome shotgun (WGS) entry which is preliminary data.</text>
</comment>
<sequence length="229" mass="25488">MSAMNTQFSQFVVNKPAGGDALVKSGRSTIYSSPGDQAFFAAIDTYLVDTTWVHQLSWENNTDAAQTYAHQYTTELKVTKGTEVTVSVSIGAEFKGLSIGIEGSTKTFSTYETTSSQTKTLTVNVPPHKKVTFYQRQYTFTNKMFFILDAWNEEWNAGSPGGYDITRKECTVHIMSEDYLTTETELSNGAVGTIQVDTVRRANHEGDRKTRKRENLTGRAKDELSKMGV</sequence>
<gene>
    <name evidence="2" type="ORF">TRAPUB_8236</name>
</gene>